<dbReference type="GO" id="GO:0004252">
    <property type="term" value="F:serine-type endopeptidase activity"/>
    <property type="evidence" value="ECO:0007669"/>
    <property type="project" value="InterPro"/>
</dbReference>
<dbReference type="EMBL" id="FRBL01000007">
    <property type="protein sequence ID" value="SHM34566.1"/>
    <property type="molecule type" value="Genomic_DNA"/>
</dbReference>
<dbReference type="PANTHER" id="PTHR43731">
    <property type="entry name" value="RHOMBOID PROTEASE"/>
    <property type="match status" value="1"/>
</dbReference>
<evidence type="ECO:0000256" key="5">
    <source>
        <dbReference type="ARBA" id="ARBA00022989"/>
    </source>
</evidence>
<keyword evidence="5 7" id="KW-1133">Transmembrane helix</keyword>
<keyword evidence="10" id="KW-1185">Reference proteome</keyword>
<dbReference type="RefSeq" id="WP_073084602.1">
    <property type="nucleotide sequence ID" value="NZ_FRBL01000007.1"/>
</dbReference>
<evidence type="ECO:0000256" key="2">
    <source>
        <dbReference type="ARBA" id="ARBA00009045"/>
    </source>
</evidence>
<evidence type="ECO:0000259" key="8">
    <source>
        <dbReference type="Pfam" id="PF01694"/>
    </source>
</evidence>
<dbReference type="STRING" id="1419482.SAMN05444266_107468"/>
<feature type="domain" description="Peptidase S54 rhomboid" evidence="8">
    <location>
        <begin position="165"/>
        <end position="261"/>
    </location>
</feature>
<evidence type="ECO:0000313" key="9">
    <source>
        <dbReference type="EMBL" id="SHM34566.1"/>
    </source>
</evidence>
<feature type="transmembrane region" description="Helical" evidence="7">
    <location>
        <begin position="245"/>
        <end position="262"/>
    </location>
</feature>
<proteinExistence type="inferred from homology"/>
<dbReference type="Gene3D" id="1.20.1540.10">
    <property type="entry name" value="Rhomboid-like"/>
    <property type="match status" value="1"/>
</dbReference>
<feature type="transmembrane region" description="Helical" evidence="7">
    <location>
        <begin position="187"/>
        <end position="207"/>
    </location>
</feature>
<dbReference type="Pfam" id="PF01694">
    <property type="entry name" value="Rhomboid"/>
    <property type="match status" value="2"/>
</dbReference>
<dbReference type="Proteomes" id="UP000184420">
    <property type="component" value="Unassembled WGS sequence"/>
</dbReference>
<dbReference type="InterPro" id="IPR050925">
    <property type="entry name" value="Rhomboid_protease_S54"/>
</dbReference>
<dbReference type="AlphaFoldDB" id="A0A1M7I198"/>
<evidence type="ECO:0000256" key="4">
    <source>
        <dbReference type="ARBA" id="ARBA00022801"/>
    </source>
</evidence>
<feature type="transmembrane region" description="Helical" evidence="7">
    <location>
        <begin position="20"/>
        <end position="38"/>
    </location>
</feature>
<reference evidence="9 10" key="1">
    <citation type="submission" date="2016-11" db="EMBL/GenBank/DDBJ databases">
        <authorList>
            <person name="Jaros S."/>
            <person name="Januszkiewicz K."/>
            <person name="Wedrychowicz H."/>
        </authorList>
    </citation>
    <scope>NUCLEOTIDE SEQUENCE [LARGE SCALE GENOMIC DNA]</scope>
    <source>
        <strain evidence="9 10">DSM 27406</strain>
    </source>
</reference>
<evidence type="ECO:0000256" key="3">
    <source>
        <dbReference type="ARBA" id="ARBA00022692"/>
    </source>
</evidence>
<dbReference type="GO" id="GO:0016020">
    <property type="term" value="C:membrane"/>
    <property type="evidence" value="ECO:0007669"/>
    <property type="project" value="UniProtKB-SubCell"/>
</dbReference>
<evidence type="ECO:0000256" key="6">
    <source>
        <dbReference type="ARBA" id="ARBA00023136"/>
    </source>
</evidence>
<name>A0A1M7I198_9BACT</name>
<organism evidence="9 10">
    <name type="scientific">Chitinophaga jiangningensis</name>
    <dbReference type="NCBI Taxonomy" id="1419482"/>
    <lineage>
        <taxon>Bacteria</taxon>
        <taxon>Pseudomonadati</taxon>
        <taxon>Bacteroidota</taxon>
        <taxon>Chitinophagia</taxon>
        <taxon>Chitinophagales</taxon>
        <taxon>Chitinophagaceae</taxon>
        <taxon>Chitinophaga</taxon>
    </lineage>
</organism>
<sequence>MYTFRPRGFHLPPVIKNLLIINGLVWLVQVTLLSRFRYDLSDAFALHYWQSDLFRPWQFITHLFMHSATNFMHLAMNMLTLWFFGSTLEERWGSKRFLLFYLICGLGAALCYMGWLTYDYMKLTKEAHAFFENPTVNNFAIIDNRYQLGQGMFDMNGLKEAIGAGNEGAIDMAKGLIARLTDVYRNASMVGASGAVYGTLFAFGYMYPNERIYLNFLFPVKAKYVVGVMIATELYLQIQNAAGDNVAHIAHLGGALFAYLLLRNWNRKLF</sequence>
<feature type="domain" description="Peptidase S54 rhomboid" evidence="8">
    <location>
        <begin position="56"/>
        <end position="113"/>
    </location>
</feature>
<keyword evidence="6 7" id="KW-0472">Membrane</keyword>
<dbReference type="InterPro" id="IPR035952">
    <property type="entry name" value="Rhomboid-like_sf"/>
</dbReference>
<dbReference type="OrthoDB" id="9807874at2"/>
<evidence type="ECO:0000256" key="7">
    <source>
        <dbReference type="SAM" id="Phobius"/>
    </source>
</evidence>
<accession>A0A1M7I198</accession>
<evidence type="ECO:0000313" key="10">
    <source>
        <dbReference type="Proteomes" id="UP000184420"/>
    </source>
</evidence>
<protein>
    <submittedName>
        <fullName evidence="9">Rhomboid family protein</fullName>
    </submittedName>
</protein>
<evidence type="ECO:0000256" key="1">
    <source>
        <dbReference type="ARBA" id="ARBA00004141"/>
    </source>
</evidence>
<feature type="transmembrane region" description="Helical" evidence="7">
    <location>
        <begin position="59"/>
        <end position="85"/>
    </location>
</feature>
<keyword evidence="4" id="KW-0378">Hydrolase</keyword>
<comment type="similarity">
    <text evidence="2">Belongs to the peptidase S54 family.</text>
</comment>
<dbReference type="InterPro" id="IPR022764">
    <property type="entry name" value="Peptidase_S54_rhomboid_dom"/>
</dbReference>
<feature type="transmembrane region" description="Helical" evidence="7">
    <location>
        <begin position="97"/>
        <end position="118"/>
    </location>
</feature>
<gene>
    <name evidence="9" type="ORF">SAMN05444266_107468</name>
</gene>
<keyword evidence="3 7" id="KW-0812">Transmembrane</keyword>
<dbReference type="PANTHER" id="PTHR43731:SF14">
    <property type="entry name" value="PRESENILIN-ASSOCIATED RHOMBOID-LIKE PROTEIN, MITOCHONDRIAL"/>
    <property type="match status" value="1"/>
</dbReference>
<dbReference type="SUPFAM" id="SSF144091">
    <property type="entry name" value="Rhomboid-like"/>
    <property type="match status" value="1"/>
</dbReference>
<comment type="subcellular location">
    <subcellularLocation>
        <location evidence="1">Membrane</location>
        <topology evidence="1">Multi-pass membrane protein</topology>
    </subcellularLocation>
</comment>